<proteinExistence type="predicted"/>
<gene>
    <name evidence="2" type="ORF">GCM10022262_04520</name>
</gene>
<dbReference type="Proteomes" id="UP001499841">
    <property type="component" value="Unassembled WGS sequence"/>
</dbReference>
<sequence length="164" mass="16910">MEKTPTATTPLFRERLAPPASVHLISLLLGGAAALALSLWGPVAALVGGVVAAAGLSALLVLTAPVVEVVTGGDPADGGAPGAPRLRAGRAVIPVEALGPGEALDAGELHEAMGPGANARAWVCHRSWIRSAVRLPVADERDTTPYWLVCTRRPRQLLAALDRR</sequence>
<feature type="transmembrane region" description="Helical" evidence="1">
    <location>
        <begin position="46"/>
        <end position="67"/>
    </location>
</feature>
<evidence type="ECO:0008006" key="4">
    <source>
        <dbReference type="Google" id="ProtNLM"/>
    </source>
</evidence>
<keyword evidence="1" id="KW-0472">Membrane</keyword>
<protein>
    <recommendedName>
        <fullName evidence="4">DUF3093 family protein</fullName>
    </recommendedName>
</protein>
<keyword evidence="1" id="KW-1133">Transmembrane helix</keyword>
<evidence type="ECO:0000313" key="2">
    <source>
        <dbReference type="EMBL" id="GAA4286093.1"/>
    </source>
</evidence>
<dbReference type="Pfam" id="PF11292">
    <property type="entry name" value="DUF3093"/>
    <property type="match status" value="1"/>
</dbReference>
<feature type="transmembrane region" description="Helical" evidence="1">
    <location>
        <begin position="20"/>
        <end position="40"/>
    </location>
</feature>
<keyword evidence="3" id="KW-1185">Reference proteome</keyword>
<reference evidence="3" key="1">
    <citation type="journal article" date="2019" name="Int. J. Syst. Evol. Microbiol.">
        <title>The Global Catalogue of Microorganisms (GCM) 10K type strain sequencing project: providing services to taxonomists for standard genome sequencing and annotation.</title>
        <authorList>
            <consortium name="The Broad Institute Genomics Platform"/>
            <consortium name="The Broad Institute Genome Sequencing Center for Infectious Disease"/>
            <person name="Wu L."/>
            <person name="Ma J."/>
        </authorList>
    </citation>
    <scope>NUCLEOTIDE SEQUENCE [LARGE SCALE GENOMIC DNA]</scope>
    <source>
        <strain evidence="3">JCM 17459</strain>
    </source>
</reference>
<organism evidence="2 3">
    <name type="scientific">Georgenia daeguensis</name>
    <dbReference type="NCBI Taxonomy" id="908355"/>
    <lineage>
        <taxon>Bacteria</taxon>
        <taxon>Bacillati</taxon>
        <taxon>Actinomycetota</taxon>
        <taxon>Actinomycetes</taxon>
        <taxon>Micrococcales</taxon>
        <taxon>Bogoriellaceae</taxon>
        <taxon>Georgenia</taxon>
    </lineage>
</organism>
<comment type="caution">
    <text evidence="2">The sequence shown here is derived from an EMBL/GenBank/DDBJ whole genome shotgun (WGS) entry which is preliminary data.</text>
</comment>
<keyword evidence="1" id="KW-0812">Transmembrane</keyword>
<dbReference type="InterPro" id="IPR021443">
    <property type="entry name" value="DUF3093"/>
</dbReference>
<name>A0ABP8EQX8_9MICO</name>
<evidence type="ECO:0000313" key="3">
    <source>
        <dbReference type="Proteomes" id="UP001499841"/>
    </source>
</evidence>
<dbReference type="RefSeq" id="WP_345037189.1">
    <property type="nucleotide sequence ID" value="NZ_BAABBA010000002.1"/>
</dbReference>
<accession>A0ABP8EQX8</accession>
<evidence type="ECO:0000256" key="1">
    <source>
        <dbReference type="SAM" id="Phobius"/>
    </source>
</evidence>
<dbReference type="EMBL" id="BAABBA010000002">
    <property type="protein sequence ID" value="GAA4286093.1"/>
    <property type="molecule type" value="Genomic_DNA"/>
</dbReference>